<dbReference type="Proteomes" id="UP000580681">
    <property type="component" value="Unassembled WGS sequence"/>
</dbReference>
<dbReference type="InterPro" id="IPR039882">
    <property type="entry name" value="ZN414"/>
</dbReference>
<dbReference type="GO" id="GO:0008270">
    <property type="term" value="F:zinc ion binding"/>
    <property type="evidence" value="ECO:0007669"/>
    <property type="project" value="UniProtKB-KW"/>
</dbReference>
<feature type="region of interest" description="Disordered" evidence="2">
    <location>
        <begin position="63"/>
        <end position="103"/>
    </location>
</feature>
<reference evidence="4 5" key="1">
    <citation type="submission" date="2019-09" db="EMBL/GenBank/DDBJ databases">
        <title>Bird 10,000 Genomes (B10K) Project - Family phase.</title>
        <authorList>
            <person name="Zhang G."/>
        </authorList>
    </citation>
    <scope>NUCLEOTIDE SEQUENCE [LARGE SCALE GENOMIC DNA]</scope>
    <source>
        <strain evidence="4">B10K-DU-015-11</strain>
        <tissue evidence="4">Mixed tissue sample</tissue>
    </source>
</reference>
<evidence type="ECO:0000313" key="5">
    <source>
        <dbReference type="Proteomes" id="UP000580681"/>
    </source>
</evidence>
<gene>
    <name evidence="4" type="primary">Znf414</name>
    <name evidence="4" type="ORF">EMBFUC_R01212</name>
</gene>
<keyword evidence="5" id="KW-1185">Reference proteome</keyword>
<accession>A0A7K4VPK4</accession>
<keyword evidence="1" id="KW-0863">Zinc-finger</keyword>
<feature type="non-terminal residue" evidence="4">
    <location>
        <position position="1"/>
    </location>
</feature>
<evidence type="ECO:0000313" key="4">
    <source>
        <dbReference type="EMBL" id="NWR24357.1"/>
    </source>
</evidence>
<organism evidence="4 5">
    <name type="scientific">Emberiza fucata</name>
    <dbReference type="NCBI Taxonomy" id="337179"/>
    <lineage>
        <taxon>Eukaryota</taxon>
        <taxon>Metazoa</taxon>
        <taxon>Chordata</taxon>
        <taxon>Craniata</taxon>
        <taxon>Vertebrata</taxon>
        <taxon>Euteleostomi</taxon>
        <taxon>Archelosauria</taxon>
        <taxon>Archosauria</taxon>
        <taxon>Dinosauria</taxon>
        <taxon>Saurischia</taxon>
        <taxon>Theropoda</taxon>
        <taxon>Coelurosauria</taxon>
        <taxon>Aves</taxon>
        <taxon>Neognathae</taxon>
        <taxon>Neoaves</taxon>
        <taxon>Telluraves</taxon>
        <taxon>Australaves</taxon>
        <taxon>Passeriformes</taxon>
        <taxon>Passeroidea</taxon>
        <taxon>Fringillidae</taxon>
        <taxon>Emberizinae</taxon>
        <taxon>Emberizini</taxon>
        <taxon>Emberiza</taxon>
    </lineage>
</organism>
<feature type="domain" description="C2H2-type" evidence="3">
    <location>
        <begin position="132"/>
        <end position="159"/>
    </location>
</feature>
<evidence type="ECO:0000256" key="1">
    <source>
        <dbReference type="PROSITE-ProRule" id="PRU00042"/>
    </source>
</evidence>
<feature type="non-terminal residue" evidence="4">
    <location>
        <position position="192"/>
    </location>
</feature>
<dbReference type="EMBL" id="VYZJ01001833">
    <property type="protein sequence ID" value="NWR24357.1"/>
    <property type="molecule type" value="Genomic_DNA"/>
</dbReference>
<dbReference type="PANTHER" id="PTHR21695">
    <property type="entry name" value="ZINC FINGER PROTEIN 414"/>
    <property type="match status" value="1"/>
</dbReference>
<protein>
    <submittedName>
        <fullName evidence="4">ZN414 protein</fullName>
    </submittedName>
</protein>
<proteinExistence type="predicted"/>
<evidence type="ECO:0000256" key="2">
    <source>
        <dbReference type="SAM" id="MobiDB-lite"/>
    </source>
</evidence>
<sequence length="192" mass="19778">RGLCPGGAARLAGAAAAGGPAPLPAAGARPLRALVLDSLLGASPVLGAGAVPALRAPLALRAGAAPGSAPPAALPAGPRPSQRLQRRLEEKPRAPAPPAPRLRAIPVLPCPPVPAGHSSASRIVWEHTRGRYSCTQCPFSTASRDEMTLHTEDHRKNPPPGRLEAEMDFGVGLAPFHAKLPPEMENSLYSQL</sequence>
<name>A0A7K4VPK4_9EMBE</name>
<dbReference type="PANTHER" id="PTHR21695:SF0">
    <property type="entry name" value="ZINC FINGER PROTEIN 414"/>
    <property type="match status" value="1"/>
</dbReference>
<keyword evidence="1" id="KW-0862">Zinc</keyword>
<dbReference type="PROSITE" id="PS50157">
    <property type="entry name" value="ZINC_FINGER_C2H2_2"/>
    <property type="match status" value="1"/>
</dbReference>
<comment type="caution">
    <text evidence="4">The sequence shown here is derived from an EMBL/GenBank/DDBJ whole genome shotgun (WGS) entry which is preliminary data.</text>
</comment>
<keyword evidence="1" id="KW-0479">Metal-binding</keyword>
<evidence type="ECO:0000259" key="3">
    <source>
        <dbReference type="PROSITE" id="PS50157"/>
    </source>
</evidence>
<dbReference type="AlphaFoldDB" id="A0A7K4VPK4"/>
<dbReference type="InterPro" id="IPR013087">
    <property type="entry name" value="Znf_C2H2_type"/>
</dbReference>